<keyword evidence="2" id="KW-0677">Repeat</keyword>
<dbReference type="eggNOG" id="KOG0017">
    <property type="taxonomic scope" value="Eukaryota"/>
</dbReference>
<dbReference type="EMBL" id="KE344637">
    <property type="protein sequence ID" value="EXB73293.1"/>
    <property type="molecule type" value="Genomic_DNA"/>
</dbReference>
<accession>W9RE40</accession>
<dbReference type="PANTHER" id="PTHR11439:SF491">
    <property type="entry name" value="INTEGRASE CATALYTIC DOMAIN-CONTAINING PROTEIN"/>
    <property type="match status" value="1"/>
</dbReference>
<dbReference type="SMART" id="SM00369">
    <property type="entry name" value="LRR_TYP"/>
    <property type="match status" value="3"/>
</dbReference>
<dbReference type="Pfam" id="PF07727">
    <property type="entry name" value="RVT_2"/>
    <property type="match status" value="1"/>
</dbReference>
<dbReference type="Gene3D" id="3.80.10.10">
    <property type="entry name" value="Ribonuclease Inhibitor"/>
    <property type="match status" value="2"/>
</dbReference>
<evidence type="ECO:0000256" key="2">
    <source>
        <dbReference type="ARBA" id="ARBA00022737"/>
    </source>
</evidence>
<dbReference type="InterPro" id="IPR036397">
    <property type="entry name" value="RNaseH_sf"/>
</dbReference>
<dbReference type="InterPro" id="IPR032675">
    <property type="entry name" value="LRR_dom_sf"/>
</dbReference>
<dbReference type="CDD" id="cd09272">
    <property type="entry name" value="RNase_HI_RT_Ty1"/>
    <property type="match status" value="1"/>
</dbReference>
<dbReference type="SUPFAM" id="SSF53098">
    <property type="entry name" value="Ribonuclease H-like"/>
    <property type="match status" value="1"/>
</dbReference>
<proteinExistence type="predicted"/>
<evidence type="ECO:0000256" key="1">
    <source>
        <dbReference type="ARBA" id="ARBA00022614"/>
    </source>
</evidence>
<dbReference type="Proteomes" id="UP000030645">
    <property type="component" value="Unassembled WGS sequence"/>
</dbReference>
<dbReference type="Gene3D" id="3.30.420.10">
    <property type="entry name" value="Ribonuclease H-like superfamily/Ribonuclease H"/>
    <property type="match status" value="1"/>
</dbReference>
<dbReference type="InterPro" id="IPR057670">
    <property type="entry name" value="SH3_retrovirus"/>
</dbReference>
<dbReference type="Pfam" id="PF20160">
    <property type="entry name" value="C-JID"/>
    <property type="match status" value="1"/>
</dbReference>
<organism evidence="4 5">
    <name type="scientific">Morus notabilis</name>
    <dbReference type="NCBI Taxonomy" id="981085"/>
    <lineage>
        <taxon>Eukaryota</taxon>
        <taxon>Viridiplantae</taxon>
        <taxon>Streptophyta</taxon>
        <taxon>Embryophyta</taxon>
        <taxon>Tracheophyta</taxon>
        <taxon>Spermatophyta</taxon>
        <taxon>Magnoliopsida</taxon>
        <taxon>eudicotyledons</taxon>
        <taxon>Gunneridae</taxon>
        <taxon>Pentapetalae</taxon>
        <taxon>rosids</taxon>
        <taxon>fabids</taxon>
        <taxon>Rosales</taxon>
        <taxon>Moraceae</taxon>
        <taxon>Moreae</taxon>
        <taxon>Morus</taxon>
    </lineage>
</organism>
<dbReference type="PROSITE" id="PS50994">
    <property type="entry name" value="INTEGRASE"/>
    <property type="match status" value="1"/>
</dbReference>
<feature type="domain" description="Integrase catalytic" evidence="3">
    <location>
        <begin position="1"/>
        <end position="108"/>
    </location>
</feature>
<dbReference type="GO" id="GO:0003676">
    <property type="term" value="F:nucleic acid binding"/>
    <property type="evidence" value="ECO:0007669"/>
    <property type="project" value="InterPro"/>
</dbReference>
<dbReference type="InterPro" id="IPR045344">
    <property type="entry name" value="C-JID"/>
</dbReference>
<dbReference type="InterPro" id="IPR001584">
    <property type="entry name" value="Integrase_cat-core"/>
</dbReference>
<name>W9RE40_9ROSA</name>
<keyword evidence="1" id="KW-0433">Leucine-rich repeat</keyword>
<evidence type="ECO:0000259" key="3">
    <source>
        <dbReference type="PROSITE" id="PS50994"/>
    </source>
</evidence>
<dbReference type="Pfam" id="PF07725">
    <property type="entry name" value="LRR_3"/>
    <property type="match status" value="1"/>
</dbReference>
<dbReference type="SUPFAM" id="SSF52058">
    <property type="entry name" value="L domain-like"/>
    <property type="match status" value="1"/>
</dbReference>
<dbReference type="InterPro" id="IPR055414">
    <property type="entry name" value="LRR_R13L4/SHOC2-like"/>
</dbReference>
<gene>
    <name evidence="4" type="ORF">L484_009373</name>
</gene>
<evidence type="ECO:0000313" key="5">
    <source>
        <dbReference type="Proteomes" id="UP000030645"/>
    </source>
</evidence>
<dbReference type="InterPro" id="IPR001611">
    <property type="entry name" value="Leu-rich_rpt"/>
</dbReference>
<dbReference type="InterPro" id="IPR003591">
    <property type="entry name" value="Leu-rich_rpt_typical-subtyp"/>
</dbReference>
<keyword evidence="5" id="KW-1185">Reference proteome</keyword>
<dbReference type="GO" id="GO:0015074">
    <property type="term" value="P:DNA integration"/>
    <property type="evidence" value="ECO:0007669"/>
    <property type="project" value="InterPro"/>
</dbReference>
<evidence type="ECO:0000313" key="4">
    <source>
        <dbReference type="EMBL" id="EXB73293.1"/>
    </source>
</evidence>
<dbReference type="InterPro" id="IPR013103">
    <property type="entry name" value="RVT_2"/>
</dbReference>
<dbReference type="PANTHER" id="PTHR11439">
    <property type="entry name" value="GAG-POL-RELATED RETROTRANSPOSON"/>
    <property type="match status" value="1"/>
</dbReference>
<dbReference type="PROSITE" id="PS51450">
    <property type="entry name" value="LRR"/>
    <property type="match status" value="1"/>
</dbReference>
<dbReference type="InterPro" id="IPR012337">
    <property type="entry name" value="RNaseH-like_sf"/>
</dbReference>
<reference evidence="5" key="1">
    <citation type="submission" date="2013-01" db="EMBL/GenBank/DDBJ databases">
        <title>Draft Genome Sequence of a Mulberry Tree, Morus notabilis C.K. Schneid.</title>
        <authorList>
            <person name="He N."/>
            <person name="Zhao S."/>
        </authorList>
    </citation>
    <scope>NUCLEOTIDE SEQUENCE</scope>
</reference>
<dbReference type="Pfam" id="PF25597">
    <property type="entry name" value="SH3_retrovirus"/>
    <property type="match status" value="1"/>
</dbReference>
<protein>
    <submittedName>
        <fullName evidence="4">Retrovirus-related Pol polyprotein from transposon TNT 1-94</fullName>
    </submittedName>
</protein>
<dbReference type="InterPro" id="IPR011713">
    <property type="entry name" value="Leu-rich_rpt_3"/>
</dbReference>
<sequence>MIEVQTGKKIKKLRTDNGLEFLGDGFNQFLKDECVVRHKTVRKTPQQNGLAERMNRTLLERVRCMLIEASLPKRFWGEVVNTAAYLVNRCPLAAIDFKTPEEVWTDYPLNFENLKVFGCTAYAHQKEGKLDPRAKKCMFVGYPEGVKGYKLWCKYGNTSKSFISRDVVFRETEYYMATMTQGGSDESGMDNYAKERAEIELEQLGSSNTERDDEVVTNEEDHLQVEEEGDLVYYALVTADDIDDSEPKSYREAVASKDSECWKQAMQEEMESLDKNKTWELVKKPNNLRIVDCKWGFKRKQGIEGLEKPRYKFDLELEQLDVKTAFLHGNLEERILMAQPEGFVKNGDEKKRRLGGVLTFVCGDMLIASKDKGEIQKLKRQLGSEFEMKDLGPAKKILGMEIIRDRKQGTLFVSQCGYLWKVLKRFGMLESKSVQTPLAGHFKLSTRMSPMTDEEKVSVEKIPYASAVDSLMYAMVCTRLNLAYSASLVSRFMSNSGKEHWEAVKWVQGASNVGLLYKRMRNDGEKLRGYVDADFAGDLDKRRSLSGYIFTLFGCTVSWKAQLQLVVALSTTEAEYIAATEGVKEAMWLKGLIGELGIVQDEVEVFCDNQSSILLTKNQMFYDRTKHIDIKLHFIRDIISRGTVTLEKIHTDDNPADMGTRVVQGIFLTSPRDHEEILSDPFENMKSLRLLKICNVKFSESHEYYLSRELRLLEWHGYPLKSIMSSFQLDRLVELSMPHSRLEQLWKKTMHLEELMLINLSNCQYLIETPDFDFVPNLERLVLEDCKRLSKLHPSIAEHKHLALLNLKGCENLEELPQRISLKCLSTFFLSGCSNLKEFPEIVGDMRKLSILHIDGTGIRELPTSINLLTGLIGLNMANCRNLLSLRSGILSGLTSLKGLNLSGCVSMDQLPEDLGSLENLEHLFADGTPTRKLPSSIVLLKCLKVLSLHGCGLVQLPDDIGRLSLLQYLNLIENNFSSIPESISQLSELKNLYLSKCSMLESLPKHFPVNLRYVNARDCPMLTDCSKTEMTILTSNKGFQFIDCRNSSSVDEDSTIGTPLPMPTEHVDLLLPKFFKGLVNDGKQFEIRFPCTTIPLWCTNWNTMSPIKIELSSEDREDTGRITMGFALFVVFVMKELEHGNFDGELELKKIFCHFYINKRPLEKTLDFANFKHFRLGSFGVCSYVPVEWFGEQLSTSSRVIEASFSRDRLDVELRMFGMHQVFNHEVEGFSDKLAQNANDHLDLEMNFDRHCQKLLEGANELAASGNITAVKHEGESSSGVPQNEAEQDHTVWDSVPSIEYKNFINETYSLLSVVFQGSFARHNCFYLLLPFPILSPWFFHHSVGNVAVCYLPPNIYEDERWLGLELYVKCELRRSRTVGDSTSEIVDLNIDLYAHGKSMSPILCHKIKIPVHSRFVTIHVPRKYFSEELNNYEGLSVIFKPTTPDVEVKMCGTRLLYEQESKLISKGIIQCIFQIPSLLQVVHEAAIGLLQSDQSDNDESNIALQREMPQSSRMPTYEPRNIIKSSQKFLTSTEQLAMEVSTSIDKYRREYAERRVFDNTDPVLFHSKQSFLKNWESMQEEDTPCKLSGTFNHLHIMAESILPVSDSQNLIETLKILLREFFKHRVLVTLSLKGHIVFALKHFVPSSPYNLCFPQKGIPKWFDDHQLNNSMVAIALPPNLSHDKSWKGLVICASFSVNENPDAFSKGSFRVLCHLASEGICLNPVALCSVTKDKIKWLYVRGFIWLAYIPNVMLAELNGKNSVEARIYSQYPGLIVDKCGIRLLYEKDVEQLKQTIIQCCTSFVEDWDLMDKFVANEDYE</sequence>
<dbReference type="Pfam" id="PF23598">
    <property type="entry name" value="LRR_14"/>
    <property type="match status" value="1"/>
</dbReference>